<feature type="transmembrane region" description="Helical" evidence="7">
    <location>
        <begin position="107"/>
        <end position="126"/>
    </location>
</feature>
<comment type="caution">
    <text evidence="9">The sequence shown here is derived from an EMBL/GenBank/DDBJ whole genome shotgun (WGS) entry which is preliminary data.</text>
</comment>
<reference evidence="9 10" key="1">
    <citation type="submission" date="2020-08" db="EMBL/GenBank/DDBJ databases">
        <title>Genomic Encyclopedia of Type Strains, Phase IV (KMG-IV): sequencing the most valuable type-strain genomes for metagenomic binning, comparative biology and taxonomic classification.</title>
        <authorList>
            <person name="Goeker M."/>
        </authorList>
    </citation>
    <scope>NUCLEOTIDE SEQUENCE [LARGE SCALE GENOMIC DNA]</scope>
    <source>
        <strain evidence="9 10">DSM 17507</strain>
    </source>
</reference>
<dbReference type="InterPro" id="IPR020846">
    <property type="entry name" value="MFS_dom"/>
</dbReference>
<keyword evidence="5 7" id="KW-1133">Transmembrane helix</keyword>
<feature type="transmembrane region" description="Helical" evidence="7">
    <location>
        <begin position="303"/>
        <end position="328"/>
    </location>
</feature>
<dbReference type="GO" id="GO:0005886">
    <property type="term" value="C:plasma membrane"/>
    <property type="evidence" value="ECO:0007669"/>
    <property type="project" value="UniProtKB-SubCell"/>
</dbReference>
<evidence type="ECO:0000313" key="10">
    <source>
        <dbReference type="Proteomes" id="UP000538566"/>
    </source>
</evidence>
<protein>
    <submittedName>
        <fullName evidence="9">MFS family permease</fullName>
    </submittedName>
</protein>
<dbReference type="EMBL" id="JACHOA010000008">
    <property type="protein sequence ID" value="MBB4615438.1"/>
    <property type="molecule type" value="Genomic_DNA"/>
</dbReference>
<evidence type="ECO:0000256" key="6">
    <source>
        <dbReference type="ARBA" id="ARBA00023136"/>
    </source>
</evidence>
<name>A0A7W7EVG7_9SPHN</name>
<dbReference type="AlphaFoldDB" id="A0A7W7EVG7"/>
<feature type="transmembrane region" description="Helical" evidence="7">
    <location>
        <begin position="434"/>
        <end position="455"/>
    </location>
</feature>
<accession>A0A7W7EVG7</accession>
<dbReference type="PANTHER" id="PTHR42718:SF46">
    <property type="entry name" value="BLR6921 PROTEIN"/>
    <property type="match status" value="1"/>
</dbReference>
<evidence type="ECO:0000256" key="1">
    <source>
        <dbReference type="ARBA" id="ARBA00004651"/>
    </source>
</evidence>
<evidence type="ECO:0000259" key="8">
    <source>
        <dbReference type="PROSITE" id="PS50850"/>
    </source>
</evidence>
<comment type="subcellular location">
    <subcellularLocation>
        <location evidence="1">Cell membrane</location>
        <topology evidence="1">Multi-pass membrane protein</topology>
    </subcellularLocation>
</comment>
<feature type="domain" description="Major facilitator superfamily (MFS) profile" evidence="8">
    <location>
        <begin position="16"/>
        <end position="461"/>
    </location>
</feature>
<evidence type="ECO:0000256" key="2">
    <source>
        <dbReference type="ARBA" id="ARBA00022448"/>
    </source>
</evidence>
<feature type="transmembrane region" description="Helical" evidence="7">
    <location>
        <begin position="166"/>
        <end position="189"/>
    </location>
</feature>
<keyword evidence="2" id="KW-0813">Transport</keyword>
<feature type="transmembrane region" description="Helical" evidence="7">
    <location>
        <begin position="138"/>
        <end position="160"/>
    </location>
</feature>
<sequence>MNESPCPAENARFVAMIVPLMMTEVVATLGLVMLFAALRQLAVDLGSAAAAGWLVTAFILSSAVGGALLGRVGDVVGRRRVLLAVLAAAVIGSLIGCFTRSAGPLMLARTLQGLAGASMPLCIGLVRERAPPALVPRGIGLISATASISAGLGLLVGGVIVDLFDWQAVFTVLAILSVLALLGVWRLVAADPPRGSTRIEDVVGGLLFAPGIVGLLLGIEEIGHSGMADPRSWLWIVVSLALLAIWVWRELTVAQPLISVRLLLVPQIALANLALVFAALGAFQSGQMMAQFGQQPPSSGAGLGLSATGAAMLLTPINIAAGFIYARFAGLVARHGPRTMALLGGLLMAASFTGLVLVHGSVVVVEVWLAIQMVGLGMVFVTVPVVVVSACPPERVSEATGMIVVIRSTAMAIGAQVVATLLSTPGAGTHASEGTWRIVFAWGAITALAVAIVALRLPSRLQIEKAPDVP</sequence>
<dbReference type="PROSITE" id="PS50850">
    <property type="entry name" value="MFS"/>
    <property type="match status" value="1"/>
</dbReference>
<dbReference type="InterPro" id="IPR036259">
    <property type="entry name" value="MFS_trans_sf"/>
</dbReference>
<feature type="transmembrane region" description="Helical" evidence="7">
    <location>
        <begin position="12"/>
        <end position="38"/>
    </location>
</feature>
<dbReference type="Gene3D" id="1.20.1250.20">
    <property type="entry name" value="MFS general substrate transporter like domains"/>
    <property type="match status" value="1"/>
</dbReference>
<dbReference type="Proteomes" id="UP000538566">
    <property type="component" value="Unassembled WGS sequence"/>
</dbReference>
<dbReference type="SUPFAM" id="SSF103473">
    <property type="entry name" value="MFS general substrate transporter"/>
    <property type="match status" value="1"/>
</dbReference>
<dbReference type="GO" id="GO:0022857">
    <property type="term" value="F:transmembrane transporter activity"/>
    <property type="evidence" value="ECO:0007669"/>
    <property type="project" value="InterPro"/>
</dbReference>
<proteinExistence type="predicted"/>
<keyword evidence="10" id="KW-1185">Reference proteome</keyword>
<feature type="transmembrane region" description="Helical" evidence="7">
    <location>
        <begin position="81"/>
        <end position="101"/>
    </location>
</feature>
<feature type="transmembrane region" description="Helical" evidence="7">
    <location>
        <begin position="50"/>
        <end position="69"/>
    </location>
</feature>
<feature type="transmembrane region" description="Helical" evidence="7">
    <location>
        <begin position="340"/>
        <end position="362"/>
    </location>
</feature>
<keyword evidence="4 7" id="KW-0812">Transmembrane</keyword>
<evidence type="ECO:0000313" key="9">
    <source>
        <dbReference type="EMBL" id="MBB4615438.1"/>
    </source>
</evidence>
<gene>
    <name evidence="9" type="ORF">GGR37_003734</name>
</gene>
<feature type="transmembrane region" description="Helical" evidence="7">
    <location>
        <begin position="368"/>
        <end position="390"/>
    </location>
</feature>
<dbReference type="InterPro" id="IPR011701">
    <property type="entry name" value="MFS"/>
</dbReference>
<organism evidence="9 10">
    <name type="scientific">Novosphingobium taihuense</name>
    <dbReference type="NCBI Taxonomy" id="260085"/>
    <lineage>
        <taxon>Bacteria</taxon>
        <taxon>Pseudomonadati</taxon>
        <taxon>Pseudomonadota</taxon>
        <taxon>Alphaproteobacteria</taxon>
        <taxon>Sphingomonadales</taxon>
        <taxon>Sphingomonadaceae</taxon>
        <taxon>Novosphingobium</taxon>
    </lineage>
</organism>
<evidence type="ECO:0000256" key="3">
    <source>
        <dbReference type="ARBA" id="ARBA00022475"/>
    </source>
</evidence>
<keyword evidence="6 7" id="KW-0472">Membrane</keyword>
<dbReference type="OrthoDB" id="9812221at2"/>
<dbReference type="PANTHER" id="PTHR42718">
    <property type="entry name" value="MAJOR FACILITATOR SUPERFAMILY MULTIDRUG TRANSPORTER MFSC"/>
    <property type="match status" value="1"/>
</dbReference>
<feature type="transmembrane region" description="Helical" evidence="7">
    <location>
        <begin position="260"/>
        <end position="283"/>
    </location>
</feature>
<dbReference type="RefSeq" id="WP_144907320.1">
    <property type="nucleotide sequence ID" value="NZ_JACHOA010000008.1"/>
</dbReference>
<keyword evidence="3" id="KW-1003">Cell membrane</keyword>
<feature type="transmembrane region" description="Helical" evidence="7">
    <location>
        <begin position="402"/>
        <end position="422"/>
    </location>
</feature>
<dbReference type="Pfam" id="PF07690">
    <property type="entry name" value="MFS_1"/>
    <property type="match status" value="1"/>
</dbReference>
<evidence type="ECO:0000256" key="5">
    <source>
        <dbReference type="ARBA" id="ARBA00022989"/>
    </source>
</evidence>
<feature type="transmembrane region" description="Helical" evidence="7">
    <location>
        <begin position="231"/>
        <end position="248"/>
    </location>
</feature>
<dbReference type="Gene3D" id="1.20.1720.10">
    <property type="entry name" value="Multidrug resistance protein D"/>
    <property type="match status" value="1"/>
</dbReference>
<evidence type="ECO:0000256" key="7">
    <source>
        <dbReference type="SAM" id="Phobius"/>
    </source>
</evidence>
<feature type="transmembrane region" description="Helical" evidence="7">
    <location>
        <begin position="201"/>
        <end position="219"/>
    </location>
</feature>
<evidence type="ECO:0000256" key="4">
    <source>
        <dbReference type="ARBA" id="ARBA00022692"/>
    </source>
</evidence>